<dbReference type="PANTHER" id="PTHR33069:SF3">
    <property type="entry name" value="DYNEIN HEAVY CHAIN TAIL DOMAIN-CONTAINING PROTEIN"/>
    <property type="match status" value="1"/>
</dbReference>
<dbReference type="AlphaFoldDB" id="A0A180GQY0"/>
<reference evidence="3 4" key="3">
    <citation type="journal article" date="2017" name="G3 (Bethesda)">
        <title>Comparative analysis highlights variable genome content of wheat rusts and divergence of the mating loci.</title>
        <authorList>
            <person name="Cuomo C.A."/>
            <person name="Bakkeren G."/>
            <person name="Khalil H.B."/>
            <person name="Panwar V."/>
            <person name="Joly D."/>
            <person name="Linning R."/>
            <person name="Sakthikumar S."/>
            <person name="Song X."/>
            <person name="Adiconis X."/>
            <person name="Fan L."/>
            <person name="Goldberg J.M."/>
            <person name="Levin J.Z."/>
            <person name="Young S."/>
            <person name="Zeng Q."/>
            <person name="Anikster Y."/>
            <person name="Bruce M."/>
            <person name="Wang M."/>
            <person name="Yin C."/>
            <person name="McCallum B."/>
            <person name="Szabo L.J."/>
            <person name="Hulbert S."/>
            <person name="Chen X."/>
            <person name="Fellers J.P."/>
        </authorList>
    </citation>
    <scope>NUCLEOTIDE SEQUENCE</scope>
    <source>
        <strain evidence="4">Isolate 1-1 / race 1 (BBBD)</strain>
        <strain evidence="3">isolate 1-1 / race 1 (BBBD)</strain>
    </source>
</reference>
<dbReference type="Proteomes" id="UP000005240">
    <property type="component" value="Unassembled WGS sequence"/>
</dbReference>
<dbReference type="PANTHER" id="PTHR33069">
    <property type="entry name" value="CHROMOSOME 7, WHOLE GENOME SHOTGUN SEQUENCE-RELATED"/>
    <property type="match status" value="1"/>
</dbReference>
<feature type="region of interest" description="Disordered" evidence="1">
    <location>
        <begin position="249"/>
        <end position="280"/>
    </location>
</feature>
<dbReference type="OrthoDB" id="2500854at2759"/>
<protein>
    <submittedName>
        <fullName evidence="2 3">Uncharacterized protein</fullName>
    </submittedName>
</protein>
<evidence type="ECO:0000313" key="2">
    <source>
        <dbReference type="EMBL" id="OAV95160.1"/>
    </source>
</evidence>
<evidence type="ECO:0000313" key="4">
    <source>
        <dbReference type="Proteomes" id="UP000005240"/>
    </source>
</evidence>
<gene>
    <name evidence="2" type="ORF">PTTG_04416</name>
</gene>
<dbReference type="Gene3D" id="1.20.1410.10">
    <property type="entry name" value="I/LWEQ domain"/>
    <property type="match status" value="1"/>
</dbReference>
<accession>A0A180GQY0</accession>
<reference evidence="2" key="2">
    <citation type="submission" date="2016-05" db="EMBL/GenBank/DDBJ databases">
        <title>Comparative analysis highlights variable genome content of wheat rusts and divergence of the mating loci.</title>
        <authorList>
            <person name="Cuomo C.A."/>
            <person name="Bakkeren G."/>
            <person name="Szabo L."/>
            <person name="Khalil H."/>
            <person name="Joly D."/>
            <person name="Goldberg J."/>
            <person name="Young S."/>
            <person name="Zeng Q."/>
            <person name="Fellers J."/>
        </authorList>
    </citation>
    <scope>NUCLEOTIDE SEQUENCE [LARGE SCALE GENOMIC DNA]</scope>
    <source>
        <strain evidence="2">1-1 BBBD Race 1</strain>
    </source>
</reference>
<organism evidence="2">
    <name type="scientific">Puccinia triticina (isolate 1-1 / race 1 (BBBD))</name>
    <name type="common">Brown leaf rust fungus</name>
    <dbReference type="NCBI Taxonomy" id="630390"/>
    <lineage>
        <taxon>Eukaryota</taxon>
        <taxon>Fungi</taxon>
        <taxon>Dikarya</taxon>
        <taxon>Basidiomycota</taxon>
        <taxon>Pucciniomycotina</taxon>
        <taxon>Pucciniomycetes</taxon>
        <taxon>Pucciniales</taxon>
        <taxon>Pucciniaceae</taxon>
        <taxon>Puccinia</taxon>
    </lineage>
</organism>
<name>A0A180GQY0_PUCT1</name>
<evidence type="ECO:0000313" key="3">
    <source>
        <dbReference type="EnsemblFungi" id="PTTG_04416-t43_1-p1"/>
    </source>
</evidence>
<keyword evidence="4" id="KW-1185">Reference proteome</keyword>
<proteinExistence type="predicted"/>
<reference evidence="2" key="1">
    <citation type="submission" date="2009-11" db="EMBL/GenBank/DDBJ databases">
        <authorList>
            <consortium name="The Broad Institute Genome Sequencing Platform"/>
            <person name="Ward D."/>
            <person name="Feldgarden M."/>
            <person name="Earl A."/>
            <person name="Young S.K."/>
            <person name="Zeng Q."/>
            <person name="Koehrsen M."/>
            <person name="Alvarado L."/>
            <person name="Berlin A."/>
            <person name="Bochicchio J."/>
            <person name="Borenstein D."/>
            <person name="Chapman S.B."/>
            <person name="Chen Z."/>
            <person name="Engels R."/>
            <person name="Freedman E."/>
            <person name="Gellesch M."/>
            <person name="Goldberg J."/>
            <person name="Griggs A."/>
            <person name="Gujja S."/>
            <person name="Heilman E."/>
            <person name="Heiman D."/>
            <person name="Hepburn T."/>
            <person name="Howarth C."/>
            <person name="Jen D."/>
            <person name="Larson L."/>
            <person name="Lewis B."/>
            <person name="Mehta T."/>
            <person name="Park D."/>
            <person name="Pearson M."/>
            <person name="Roberts A."/>
            <person name="Saif S."/>
            <person name="Shea T."/>
            <person name="Shenoy N."/>
            <person name="Sisk P."/>
            <person name="Stolte C."/>
            <person name="Sykes S."/>
            <person name="Thomson T."/>
            <person name="Walk T."/>
            <person name="White J."/>
            <person name="Yandava C."/>
            <person name="Izard J."/>
            <person name="Baranova O.V."/>
            <person name="Blanton J.M."/>
            <person name="Tanner A.C."/>
            <person name="Dewhirst F.E."/>
            <person name="Haas B."/>
            <person name="Nusbaum C."/>
            <person name="Birren B."/>
        </authorList>
    </citation>
    <scope>NUCLEOTIDE SEQUENCE [LARGE SCALE GENOMIC DNA]</scope>
    <source>
        <strain evidence="2">1-1 BBBD Race 1</strain>
    </source>
</reference>
<dbReference type="EnsemblFungi" id="PTTG_04416-t43_1">
    <property type="protein sequence ID" value="PTTG_04416-t43_1-p1"/>
    <property type="gene ID" value="PTTG_04416"/>
</dbReference>
<reference evidence="3" key="4">
    <citation type="submission" date="2025-05" db="UniProtKB">
        <authorList>
            <consortium name="EnsemblFungi"/>
        </authorList>
    </citation>
    <scope>IDENTIFICATION</scope>
    <source>
        <strain evidence="3">isolate 1-1 / race 1 (BBBD)</strain>
    </source>
</reference>
<sequence>MVEPQEISVASLIQSFKSLQTSEDDRSLSTQRSLVVQAFKSLIAQCPSICFQPCSSTHEENLPTLFQQVELRTELWNRLKSGLLPSLRHRITALSLSLDPCDLRKDPAGKLKQVLEILSELEQTLVQVKASIATIAPVLKPSAVSDDAHLKHLKAFRCGRVRLTVETLVRVLSELFQSCVRFTENLGDAPGQEAGCRDEVLSVTSMVWSSIDRTIEWFDRSEFSLLQEQWESEVGLVDDALDELTELINRTGPEEANKSGADSSSEDDDDDYFRDSDSPPSEQVLQLARSTLQIIKLARLFLNKLSKTTVRKEACRMVTEMSSSQLESLLSSTRSISRNIDEIVCTLGDADEHDQAFTTDFLIEFGQNLSESFEQIQRALERYLIPLIAEDTPSASSKVTSQTWFAEWNKHFLSATQNYTQNVNSFQRNAS</sequence>
<evidence type="ECO:0000256" key="1">
    <source>
        <dbReference type="SAM" id="MobiDB-lite"/>
    </source>
</evidence>
<dbReference type="EMBL" id="ADAS02000032">
    <property type="protein sequence ID" value="OAV95160.1"/>
    <property type="molecule type" value="Genomic_DNA"/>
</dbReference>
<dbReference type="VEuPathDB" id="FungiDB:PTTG_04416"/>